<comment type="caution">
    <text evidence="2">The sequence shown here is derived from an EMBL/GenBank/DDBJ whole genome shotgun (WGS) entry which is preliminary data.</text>
</comment>
<dbReference type="SUPFAM" id="SSF52266">
    <property type="entry name" value="SGNH hydrolase"/>
    <property type="match status" value="1"/>
</dbReference>
<dbReference type="Gene3D" id="3.40.50.1110">
    <property type="entry name" value="SGNH hydrolase"/>
    <property type="match status" value="1"/>
</dbReference>
<dbReference type="RefSeq" id="WP_229696431.1">
    <property type="nucleotide sequence ID" value="NZ_BMKR01000042.1"/>
</dbReference>
<dbReference type="Proteomes" id="UP000637643">
    <property type="component" value="Unassembled WGS sequence"/>
</dbReference>
<dbReference type="Gene3D" id="2.60.120.260">
    <property type="entry name" value="Galactose-binding domain-like"/>
    <property type="match status" value="1"/>
</dbReference>
<dbReference type="PANTHER" id="PTHR37834:SF2">
    <property type="entry name" value="ESTERASE, SGNH HYDROLASE-TYPE"/>
    <property type="match status" value="1"/>
</dbReference>
<evidence type="ECO:0000259" key="1">
    <source>
        <dbReference type="Pfam" id="PF17996"/>
    </source>
</evidence>
<dbReference type="InterPro" id="IPR052762">
    <property type="entry name" value="PCW_deacetylase/CE"/>
</dbReference>
<dbReference type="InterPro" id="IPR036514">
    <property type="entry name" value="SGNH_hydro_sf"/>
</dbReference>
<dbReference type="Pfam" id="PF17996">
    <property type="entry name" value="CE2_N"/>
    <property type="match status" value="1"/>
</dbReference>
<proteinExistence type="predicted"/>
<gene>
    <name evidence="2" type="ORF">GCM10010912_59410</name>
</gene>
<name>A0A917D1S5_9BACL</name>
<protein>
    <recommendedName>
        <fullName evidence="1">Carbohydrate esterase 2 N-terminal domain-containing protein</fullName>
    </recommendedName>
</protein>
<dbReference type="EMBL" id="BMKR01000042">
    <property type="protein sequence ID" value="GGG06858.1"/>
    <property type="molecule type" value="Genomic_DNA"/>
</dbReference>
<keyword evidence="3" id="KW-1185">Reference proteome</keyword>
<dbReference type="AlphaFoldDB" id="A0A917D1S5"/>
<accession>A0A917D1S5</accession>
<reference evidence="2" key="1">
    <citation type="journal article" date="2014" name="Int. J. Syst. Evol. Microbiol.">
        <title>Complete genome sequence of Corynebacterium casei LMG S-19264T (=DSM 44701T), isolated from a smear-ripened cheese.</title>
        <authorList>
            <consortium name="US DOE Joint Genome Institute (JGI-PGF)"/>
            <person name="Walter F."/>
            <person name="Albersmeier A."/>
            <person name="Kalinowski J."/>
            <person name="Ruckert C."/>
        </authorList>
    </citation>
    <scope>NUCLEOTIDE SEQUENCE</scope>
    <source>
        <strain evidence="2">CGMCC 1.16134</strain>
    </source>
</reference>
<reference evidence="2" key="2">
    <citation type="submission" date="2020-09" db="EMBL/GenBank/DDBJ databases">
        <authorList>
            <person name="Sun Q."/>
            <person name="Zhou Y."/>
        </authorList>
    </citation>
    <scope>NUCLEOTIDE SEQUENCE</scope>
    <source>
        <strain evidence="2">CGMCC 1.16134</strain>
    </source>
</reference>
<feature type="domain" description="Carbohydrate esterase 2 N-terminal" evidence="1">
    <location>
        <begin position="18"/>
        <end position="129"/>
    </location>
</feature>
<evidence type="ECO:0000313" key="2">
    <source>
        <dbReference type="EMBL" id="GGG06858.1"/>
    </source>
</evidence>
<evidence type="ECO:0000313" key="3">
    <source>
        <dbReference type="Proteomes" id="UP000637643"/>
    </source>
</evidence>
<organism evidence="2 3">
    <name type="scientific">Paenibacillus albidus</name>
    <dbReference type="NCBI Taxonomy" id="2041023"/>
    <lineage>
        <taxon>Bacteria</taxon>
        <taxon>Bacillati</taxon>
        <taxon>Bacillota</taxon>
        <taxon>Bacilli</taxon>
        <taxon>Bacillales</taxon>
        <taxon>Paenibacillaceae</taxon>
        <taxon>Paenibacillus</taxon>
    </lineage>
</organism>
<dbReference type="PANTHER" id="PTHR37834">
    <property type="entry name" value="GDSL-LIKE LIPASE/ACYLHYDROLASE DOMAIN PROTEIN (AFU_ORTHOLOGUE AFUA_2G00620)"/>
    <property type="match status" value="1"/>
</dbReference>
<dbReference type="InterPro" id="IPR040794">
    <property type="entry name" value="CE2_N"/>
</dbReference>
<sequence length="170" mass="18464">MSPKTQGFKATNKHVKIIGRTHYYNDVLCLALSGGGVEFSFYGTKAEITIKGDSIASTGNNLARIGISVNGIRVIDDQVDQPLKTYTVFESDTEQDVIVRITKLSEAAMSTVAIQEIAVDAADGIKPTPPKSHTIEFIGDSITCGYGVDDEHELHSFSTQQKMLQKPMPT</sequence>